<comment type="caution">
    <text evidence="2">The sequence shown here is derived from an EMBL/GenBank/DDBJ whole genome shotgun (WGS) entry which is preliminary data.</text>
</comment>
<feature type="compositionally biased region" description="Polar residues" evidence="1">
    <location>
        <begin position="1"/>
        <end position="11"/>
    </location>
</feature>
<name>A0A0B2VJ31_TOXCA</name>
<evidence type="ECO:0000313" key="2">
    <source>
        <dbReference type="EMBL" id="KHN81568.1"/>
    </source>
</evidence>
<sequence length="108" mass="12496">MYSMNSSNLSPTFARKRSGRRLPSTPTSTRSTPCTYRNHSADPRIRSGQCLYKNENCDSWDDDEDVFVNVETDFRFNRHRSLLAVKSDGVRAKLANTFLFLLVCFIFF</sequence>
<protein>
    <submittedName>
        <fullName evidence="2">Uncharacterized protein</fullName>
    </submittedName>
</protein>
<keyword evidence="3" id="KW-1185">Reference proteome</keyword>
<gene>
    <name evidence="2" type="ORF">Tcan_12032</name>
</gene>
<organism evidence="2 3">
    <name type="scientific">Toxocara canis</name>
    <name type="common">Canine roundworm</name>
    <dbReference type="NCBI Taxonomy" id="6265"/>
    <lineage>
        <taxon>Eukaryota</taxon>
        <taxon>Metazoa</taxon>
        <taxon>Ecdysozoa</taxon>
        <taxon>Nematoda</taxon>
        <taxon>Chromadorea</taxon>
        <taxon>Rhabditida</taxon>
        <taxon>Spirurina</taxon>
        <taxon>Ascaridomorpha</taxon>
        <taxon>Ascaridoidea</taxon>
        <taxon>Toxocaridae</taxon>
        <taxon>Toxocara</taxon>
    </lineage>
</organism>
<dbReference type="EMBL" id="JPKZ01001483">
    <property type="protein sequence ID" value="KHN81568.1"/>
    <property type="molecule type" value="Genomic_DNA"/>
</dbReference>
<proteinExistence type="predicted"/>
<dbReference type="Proteomes" id="UP000031036">
    <property type="component" value="Unassembled WGS sequence"/>
</dbReference>
<dbReference type="AlphaFoldDB" id="A0A0B2VJ31"/>
<feature type="region of interest" description="Disordered" evidence="1">
    <location>
        <begin position="1"/>
        <end position="40"/>
    </location>
</feature>
<feature type="compositionally biased region" description="Low complexity" evidence="1">
    <location>
        <begin position="21"/>
        <end position="33"/>
    </location>
</feature>
<reference evidence="2 3" key="1">
    <citation type="submission" date="2014-11" db="EMBL/GenBank/DDBJ databases">
        <title>Genetic blueprint of the zoonotic pathogen Toxocara canis.</title>
        <authorList>
            <person name="Zhu X.-Q."/>
            <person name="Korhonen P.K."/>
            <person name="Cai H."/>
            <person name="Young N.D."/>
            <person name="Nejsum P."/>
            <person name="von Samson-Himmelstjerna G."/>
            <person name="Boag P.R."/>
            <person name="Tan P."/>
            <person name="Li Q."/>
            <person name="Min J."/>
            <person name="Yang Y."/>
            <person name="Wang X."/>
            <person name="Fang X."/>
            <person name="Hall R.S."/>
            <person name="Hofmann A."/>
            <person name="Sternberg P.W."/>
            <person name="Jex A.R."/>
            <person name="Gasser R.B."/>
        </authorList>
    </citation>
    <scope>NUCLEOTIDE SEQUENCE [LARGE SCALE GENOMIC DNA]</scope>
    <source>
        <strain evidence="2">PN_DK_2014</strain>
    </source>
</reference>
<evidence type="ECO:0000313" key="3">
    <source>
        <dbReference type="Proteomes" id="UP000031036"/>
    </source>
</evidence>
<accession>A0A0B2VJ31</accession>
<evidence type="ECO:0000256" key="1">
    <source>
        <dbReference type="SAM" id="MobiDB-lite"/>
    </source>
</evidence>